<evidence type="ECO:0000313" key="6">
    <source>
        <dbReference type="EMBL" id="BDT77016.1"/>
    </source>
</evidence>
<evidence type="ECO:0000256" key="2">
    <source>
        <dbReference type="ARBA" id="ARBA00023125"/>
    </source>
</evidence>
<dbReference type="RefSeq" id="WP_281743412.1">
    <property type="nucleotide sequence ID" value="NZ_AP026973.1"/>
</dbReference>
<dbReference type="GO" id="GO:0003700">
    <property type="term" value="F:DNA-binding transcription factor activity"/>
    <property type="evidence" value="ECO:0007669"/>
    <property type="project" value="TreeGrafter"/>
</dbReference>
<evidence type="ECO:0000259" key="4">
    <source>
        <dbReference type="PROSITE" id="PS50042"/>
    </source>
</evidence>
<sequence length="238" mass="26526">MKTIEIKSAWQGNSDCNACSIRSSALFAELNEEDFSKIHSPIDDLRFEANSGIYTQGESAEYLYTLREGYIKLLHVNSDGSSRIVRLVMPGDLFGMEALLEESYAHSASALSNVHLCRIPKAIISSLGEESPRLHRQIVKKWGEALAQSESWFSEINTGRIEVRLARFFLRVAKVSGEMAVAPLFKREDMGLMMDVKFETISRALASMAEQGLISNISRLSIQIPNMEKLKSFSQAGA</sequence>
<dbReference type="AlphaFoldDB" id="A0A9C7CA62"/>
<feature type="domain" description="Cyclic nucleotide-binding" evidence="4">
    <location>
        <begin position="26"/>
        <end position="112"/>
    </location>
</feature>
<organism evidence="6">
    <name type="scientific">Polynucleobacter yangtzensis</name>
    <dbReference type="NCBI Taxonomy" id="1743159"/>
    <lineage>
        <taxon>Bacteria</taxon>
        <taxon>Pseudomonadati</taxon>
        <taxon>Pseudomonadota</taxon>
        <taxon>Betaproteobacteria</taxon>
        <taxon>Burkholderiales</taxon>
        <taxon>Burkholderiaceae</taxon>
        <taxon>Polynucleobacter</taxon>
    </lineage>
</organism>
<dbReference type="PANTHER" id="PTHR24567:SF28">
    <property type="entry name" value="LISTERIOLYSIN REGULATORY PROTEIN"/>
    <property type="match status" value="1"/>
</dbReference>
<keyword evidence="2" id="KW-0238">DNA-binding</keyword>
<dbReference type="Pfam" id="PF00027">
    <property type="entry name" value="cNMP_binding"/>
    <property type="match status" value="1"/>
</dbReference>
<dbReference type="EMBL" id="AP026973">
    <property type="protein sequence ID" value="BDT77016.1"/>
    <property type="molecule type" value="Genomic_DNA"/>
</dbReference>
<dbReference type="InterPro" id="IPR036388">
    <property type="entry name" value="WH-like_DNA-bd_sf"/>
</dbReference>
<accession>A0A9C7CA62</accession>
<dbReference type="InterPro" id="IPR036390">
    <property type="entry name" value="WH_DNA-bd_sf"/>
</dbReference>
<dbReference type="Gene3D" id="2.60.120.10">
    <property type="entry name" value="Jelly Rolls"/>
    <property type="match status" value="1"/>
</dbReference>
<dbReference type="Proteomes" id="UP001211097">
    <property type="component" value="Chromosome"/>
</dbReference>
<name>A0A9C7CA62_9BURK</name>
<evidence type="ECO:0000256" key="1">
    <source>
        <dbReference type="ARBA" id="ARBA00023015"/>
    </source>
</evidence>
<dbReference type="KEGG" id="pyt:PKF023_08190"/>
<evidence type="ECO:0000256" key="3">
    <source>
        <dbReference type="ARBA" id="ARBA00023163"/>
    </source>
</evidence>
<dbReference type="GO" id="GO:0003677">
    <property type="term" value="F:DNA binding"/>
    <property type="evidence" value="ECO:0007669"/>
    <property type="project" value="UniProtKB-KW"/>
</dbReference>
<dbReference type="PANTHER" id="PTHR24567">
    <property type="entry name" value="CRP FAMILY TRANSCRIPTIONAL REGULATORY PROTEIN"/>
    <property type="match status" value="1"/>
</dbReference>
<dbReference type="Pfam" id="PF13545">
    <property type="entry name" value="HTH_Crp_2"/>
    <property type="match status" value="1"/>
</dbReference>
<dbReference type="Gene3D" id="1.10.10.10">
    <property type="entry name" value="Winged helix-like DNA-binding domain superfamily/Winged helix DNA-binding domain"/>
    <property type="match status" value="1"/>
</dbReference>
<dbReference type="InterPro" id="IPR018490">
    <property type="entry name" value="cNMP-bd_dom_sf"/>
</dbReference>
<reference evidence="6" key="1">
    <citation type="submission" date="2022-11" db="EMBL/GenBank/DDBJ databases">
        <title>Complete Genome Sequences of three Polynucleobacter sp. Subcluster PnecC Strains KF022, KF023, and KF032 Isolated from a Shallow Eutrophic Lake in Japan.</title>
        <authorList>
            <person name="Ogata Y."/>
            <person name="Watanabe K."/>
            <person name="Takemine S."/>
            <person name="Shindo C."/>
            <person name="Kurokawa R."/>
            <person name="Suda W."/>
        </authorList>
    </citation>
    <scope>NUCLEOTIDE SEQUENCE</scope>
    <source>
        <strain evidence="6">KF023</strain>
    </source>
</reference>
<dbReference type="CDD" id="cd00038">
    <property type="entry name" value="CAP_ED"/>
    <property type="match status" value="1"/>
</dbReference>
<dbReference type="SUPFAM" id="SSF46785">
    <property type="entry name" value="Winged helix' DNA-binding domain"/>
    <property type="match status" value="1"/>
</dbReference>
<dbReference type="GO" id="GO:0005829">
    <property type="term" value="C:cytosol"/>
    <property type="evidence" value="ECO:0007669"/>
    <property type="project" value="TreeGrafter"/>
</dbReference>
<keyword evidence="1" id="KW-0805">Transcription regulation</keyword>
<gene>
    <name evidence="6" type="ORF">PKF023_08190</name>
</gene>
<dbReference type="SMART" id="SM00100">
    <property type="entry name" value="cNMP"/>
    <property type="match status" value="1"/>
</dbReference>
<dbReference type="InterPro" id="IPR012318">
    <property type="entry name" value="HTH_CRP"/>
</dbReference>
<dbReference type="InterPro" id="IPR014710">
    <property type="entry name" value="RmlC-like_jellyroll"/>
</dbReference>
<proteinExistence type="predicted"/>
<feature type="domain" description="HTH crp-type" evidence="5">
    <location>
        <begin position="159"/>
        <end position="228"/>
    </location>
</feature>
<dbReference type="PROSITE" id="PS51063">
    <property type="entry name" value="HTH_CRP_2"/>
    <property type="match status" value="1"/>
</dbReference>
<dbReference type="InterPro" id="IPR000595">
    <property type="entry name" value="cNMP-bd_dom"/>
</dbReference>
<keyword evidence="3" id="KW-0804">Transcription</keyword>
<protein>
    <submittedName>
        <fullName evidence="6">Crp/Fnr family transcriptional regulator</fullName>
    </submittedName>
</protein>
<dbReference type="SUPFAM" id="SSF51206">
    <property type="entry name" value="cAMP-binding domain-like"/>
    <property type="match status" value="1"/>
</dbReference>
<evidence type="ECO:0000259" key="5">
    <source>
        <dbReference type="PROSITE" id="PS51063"/>
    </source>
</evidence>
<dbReference type="PROSITE" id="PS50042">
    <property type="entry name" value="CNMP_BINDING_3"/>
    <property type="match status" value="1"/>
</dbReference>
<dbReference type="InterPro" id="IPR050397">
    <property type="entry name" value="Env_Response_Regulators"/>
</dbReference>